<organism evidence="3 4">
    <name type="scientific">Vitis vinifera</name>
    <name type="common">Grape</name>
    <dbReference type="NCBI Taxonomy" id="29760"/>
    <lineage>
        <taxon>Eukaryota</taxon>
        <taxon>Viridiplantae</taxon>
        <taxon>Streptophyta</taxon>
        <taxon>Embryophyta</taxon>
        <taxon>Tracheophyta</taxon>
        <taxon>Spermatophyta</taxon>
        <taxon>Magnoliopsida</taxon>
        <taxon>eudicotyledons</taxon>
        <taxon>Gunneridae</taxon>
        <taxon>Pentapetalae</taxon>
        <taxon>rosids</taxon>
        <taxon>Vitales</taxon>
        <taxon>Vitaceae</taxon>
        <taxon>Viteae</taxon>
        <taxon>Vitis</taxon>
    </lineage>
</organism>
<feature type="region of interest" description="Disordered" evidence="1">
    <location>
        <begin position="18"/>
        <end position="75"/>
    </location>
</feature>
<dbReference type="EMBL" id="QGNW01001359">
    <property type="protein sequence ID" value="RVW44214.1"/>
    <property type="molecule type" value="Genomic_DNA"/>
</dbReference>
<dbReference type="AlphaFoldDB" id="A0A438J9D3"/>
<comment type="caution">
    <text evidence="3">The sequence shown here is derived from an EMBL/GenBank/DDBJ whole genome shotgun (WGS) entry which is preliminary data.</text>
</comment>
<dbReference type="PANTHER" id="PTHR11439:SF440">
    <property type="entry name" value="INTEGRASE CATALYTIC DOMAIN-CONTAINING PROTEIN"/>
    <property type="match status" value="1"/>
</dbReference>
<proteinExistence type="predicted"/>
<dbReference type="PANTHER" id="PTHR11439">
    <property type="entry name" value="GAG-POL-RELATED RETROTRANSPOSON"/>
    <property type="match status" value="1"/>
</dbReference>
<evidence type="ECO:0000313" key="3">
    <source>
        <dbReference type="EMBL" id="RVX05569.1"/>
    </source>
</evidence>
<evidence type="ECO:0000256" key="1">
    <source>
        <dbReference type="SAM" id="MobiDB-lite"/>
    </source>
</evidence>
<dbReference type="EMBL" id="QGNW01000055">
    <property type="protein sequence ID" value="RVX05569.1"/>
    <property type="molecule type" value="Genomic_DNA"/>
</dbReference>
<protein>
    <recommendedName>
        <fullName evidence="5">Retrovirus-related Pol polyprotein from transposon RE1</fullName>
    </recommendedName>
</protein>
<accession>A0A438J9D3</accession>
<feature type="compositionally biased region" description="Low complexity" evidence="1">
    <location>
        <begin position="63"/>
        <end position="75"/>
    </location>
</feature>
<sequence length="281" mass="32056">MPIWSIQENRENLVNSLESTHNDRRTVEIQMHTRRPQDQSRSVEGLNSSKQNQSSTSDEGMVSTPLKSNSNPSNPASISTLFDIDIDIPIPIHKESIPRNVEEAHADSKWKKAIDEEMNALKKNETWDNCLFTQRKTANGMPMGIEVARSKERIYICQRKYVLDLLKETGMLGCKPTKSPIDLNHKLAAVIDGVLMDKERYRRPVGRSIYLSHSTLDIAYFVSVIESKGPMKLYCDNKAAISIAHNLVQHHRTKHIEIDRHFIKEKIANGMICTPFISSKY</sequence>
<feature type="compositionally biased region" description="Polar residues" evidence="1">
    <location>
        <begin position="39"/>
        <end position="58"/>
    </location>
</feature>
<gene>
    <name evidence="3" type="ORF">CK203_027266</name>
    <name evidence="2" type="ORF">CK203_089433</name>
</gene>
<dbReference type="Proteomes" id="UP000288805">
    <property type="component" value="Unassembled WGS sequence"/>
</dbReference>
<name>A0A438J9D3_VITVI</name>
<evidence type="ECO:0000313" key="2">
    <source>
        <dbReference type="EMBL" id="RVW44214.1"/>
    </source>
</evidence>
<dbReference type="CDD" id="cd09272">
    <property type="entry name" value="RNase_HI_RT_Ty1"/>
    <property type="match status" value="1"/>
</dbReference>
<reference evidence="3 4" key="1">
    <citation type="journal article" date="2018" name="PLoS Genet.">
        <title>Population sequencing reveals clonal diversity and ancestral inbreeding in the grapevine cultivar Chardonnay.</title>
        <authorList>
            <person name="Roach M.J."/>
            <person name="Johnson D.L."/>
            <person name="Bohlmann J."/>
            <person name="van Vuuren H.J."/>
            <person name="Jones S.J."/>
            <person name="Pretorius I.S."/>
            <person name="Schmidt S.A."/>
            <person name="Borneman A.R."/>
        </authorList>
    </citation>
    <scope>NUCLEOTIDE SEQUENCE [LARGE SCALE GENOMIC DNA]</scope>
    <source>
        <strain evidence="4">cv. Chardonnay</strain>
        <strain evidence="3">I10V1</strain>
        <tissue evidence="3">Leaf</tissue>
    </source>
</reference>
<evidence type="ECO:0000313" key="4">
    <source>
        <dbReference type="Proteomes" id="UP000288805"/>
    </source>
</evidence>
<evidence type="ECO:0008006" key="5">
    <source>
        <dbReference type="Google" id="ProtNLM"/>
    </source>
</evidence>